<dbReference type="Proteomes" id="UP000660611">
    <property type="component" value="Unassembled WGS sequence"/>
</dbReference>
<evidence type="ECO:0000256" key="1">
    <source>
        <dbReference type="SAM" id="Phobius"/>
    </source>
</evidence>
<dbReference type="EMBL" id="BONQ01000107">
    <property type="protein sequence ID" value="GIG48667.1"/>
    <property type="molecule type" value="Genomic_DNA"/>
</dbReference>
<keyword evidence="1" id="KW-0472">Membrane</keyword>
<gene>
    <name evidence="2" type="ORF">Dsi01nite_067080</name>
</gene>
<dbReference type="RefSeq" id="WP_203850365.1">
    <property type="nucleotide sequence ID" value="NZ_BAAAVW010000023.1"/>
</dbReference>
<proteinExistence type="predicted"/>
<name>A0A919PR25_9ACTN</name>
<comment type="caution">
    <text evidence="2">The sequence shown here is derived from an EMBL/GenBank/DDBJ whole genome shotgun (WGS) entry which is preliminary data.</text>
</comment>
<feature type="transmembrane region" description="Helical" evidence="1">
    <location>
        <begin position="34"/>
        <end position="53"/>
    </location>
</feature>
<organism evidence="2 3">
    <name type="scientific">Dactylosporangium siamense</name>
    <dbReference type="NCBI Taxonomy" id="685454"/>
    <lineage>
        <taxon>Bacteria</taxon>
        <taxon>Bacillati</taxon>
        <taxon>Actinomycetota</taxon>
        <taxon>Actinomycetes</taxon>
        <taxon>Micromonosporales</taxon>
        <taxon>Micromonosporaceae</taxon>
        <taxon>Dactylosporangium</taxon>
    </lineage>
</organism>
<evidence type="ECO:0000313" key="2">
    <source>
        <dbReference type="EMBL" id="GIG48667.1"/>
    </source>
</evidence>
<sequence>MGETSLDLVIDLDVAEDRPGPSVPPWRRLAAKRVPTGMLVLVGLVSLLAGAVAGQRWEAGRQRDREVSEVSLHLSVAGMGSASGGSGRFVVEGTVAVANGGPRTIELLGAEKPADVMVWGHRRIPPGATAWLAVSATITCGEGAGSMPLPVELPVMTQDGVQRTAKAQLPLVGSAWQQYVVQGCALPR</sequence>
<keyword evidence="3" id="KW-1185">Reference proteome</keyword>
<protein>
    <submittedName>
        <fullName evidence="2">Uncharacterized protein</fullName>
    </submittedName>
</protein>
<keyword evidence="1" id="KW-0812">Transmembrane</keyword>
<reference evidence="2" key="1">
    <citation type="submission" date="2021-01" db="EMBL/GenBank/DDBJ databases">
        <title>Whole genome shotgun sequence of Dactylosporangium siamense NBRC 106093.</title>
        <authorList>
            <person name="Komaki H."/>
            <person name="Tamura T."/>
        </authorList>
    </citation>
    <scope>NUCLEOTIDE SEQUENCE</scope>
    <source>
        <strain evidence="2">NBRC 106093</strain>
    </source>
</reference>
<evidence type="ECO:0000313" key="3">
    <source>
        <dbReference type="Proteomes" id="UP000660611"/>
    </source>
</evidence>
<dbReference type="AlphaFoldDB" id="A0A919PR25"/>
<accession>A0A919PR25</accession>
<keyword evidence="1" id="KW-1133">Transmembrane helix</keyword>